<keyword evidence="1" id="KW-1133">Transmembrane helix</keyword>
<name>S3CZS9_GLAL2</name>
<protein>
    <submittedName>
        <fullName evidence="2">Spherulin 4-like cell surface protein</fullName>
    </submittedName>
</protein>
<evidence type="ECO:0000313" key="2">
    <source>
        <dbReference type="EMBL" id="EPE31767.1"/>
    </source>
</evidence>
<dbReference type="PANTHER" id="PTHR35040:SF9">
    <property type="entry name" value="4-LIKE CELL SURFACE PROTEIN, PUTATIVE (AFU_ORTHOLOGUE AFUA_4G14080)-RELATED"/>
    <property type="match status" value="1"/>
</dbReference>
<evidence type="ECO:0000313" key="3">
    <source>
        <dbReference type="Proteomes" id="UP000016922"/>
    </source>
</evidence>
<keyword evidence="1" id="KW-0472">Membrane</keyword>
<accession>S3CZS9</accession>
<dbReference type="HOGENOM" id="CLU_060605_0_0_1"/>
<dbReference type="eggNOG" id="ENOG502S3WN">
    <property type="taxonomic scope" value="Eukaryota"/>
</dbReference>
<dbReference type="STRING" id="1116229.S3CZS9"/>
<dbReference type="OrthoDB" id="5342184at2759"/>
<keyword evidence="1" id="KW-0812">Transmembrane</keyword>
<feature type="transmembrane region" description="Helical" evidence="1">
    <location>
        <begin position="20"/>
        <end position="42"/>
    </location>
</feature>
<evidence type="ECO:0000256" key="1">
    <source>
        <dbReference type="SAM" id="Phobius"/>
    </source>
</evidence>
<dbReference type="InterPro" id="IPR021986">
    <property type="entry name" value="Spherulin4"/>
</dbReference>
<dbReference type="OMA" id="AMHGIFF"/>
<dbReference type="GeneID" id="19470890"/>
<keyword evidence="3" id="KW-1185">Reference proteome</keyword>
<reference evidence="2 3" key="1">
    <citation type="journal article" date="2013" name="BMC Genomics">
        <title>Genomics-driven discovery of the pneumocandin biosynthetic gene cluster in the fungus Glarea lozoyensis.</title>
        <authorList>
            <person name="Chen L."/>
            <person name="Yue Q."/>
            <person name="Zhang X."/>
            <person name="Xiang M."/>
            <person name="Wang C."/>
            <person name="Li S."/>
            <person name="Che Y."/>
            <person name="Ortiz-Lopez F.J."/>
            <person name="Bills G.F."/>
            <person name="Liu X."/>
            <person name="An Z."/>
        </authorList>
    </citation>
    <scope>NUCLEOTIDE SEQUENCE [LARGE SCALE GENOMIC DNA]</scope>
    <source>
        <strain evidence="3">ATCC 20868 / MF5171</strain>
    </source>
</reference>
<dbReference type="PANTHER" id="PTHR35040">
    <property type="match status" value="1"/>
</dbReference>
<dbReference type="KEGG" id="glz:GLAREA_11849"/>
<gene>
    <name evidence="2" type="ORF">GLAREA_11849</name>
</gene>
<dbReference type="Pfam" id="PF12138">
    <property type="entry name" value="Spherulin4"/>
    <property type="match status" value="1"/>
</dbReference>
<dbReference type="EMBL" id="KE145360">
    <property type="protein sequence ID" value="EPE31767.1"/>
    <property type="molecule type" value="Genomic_DNA"/>
</dbReference>
<organism evidence="2 3">
    <name type="scientific">Glarea lozoyensis (strain ATCC 20868 / MF5171)</name>
    <dbReference type="NCBI Taxonomy" id="1116229"/>
    <lineage>
        <taxon>Eukaryota</taxon>
        <taxon>Fungi</taxon>
        <taxon>Dikarya</taxon>
        <taxon>Ascomycota</taxon>
        <taxon>Pezizomycotina</taxon>
        <taxon>Leotiomycetes</taxon>
        <taxon>Helotiales</taxon>
        <taxon>Helotiaceae</taxon>
        <taxon>Glarea</taxon>
    </lineage>
</organism>
<dbReference type="RefSeq" id="XP_008080822.1">
    <property type="nucleotide sequence ID" value="XM_008082631.1"/>
</dbReference>
<sequence>MKLPAATTHLLRGKSRRLKWCTACVVTIVIIAIIAIPLAVILPRNSAAAKGLKSKILVPLYIYPEPGAWDPLYEVVTSHPNRHFIVILNPNSGPGSSSLPADQYVNQIQKLNDFPNVQSVGYVRTGYATRNISDVLGDVAVYSGWDTSANATMGSGLAVHGIFFDEAPSEYSTANAEYMLTINHAVKNSIGILGDKTIIQNPGTIPDPRLVDSTTDYSVVFEGSYKEFNERQSLLTALPLDRKRYSFVIHSIPENLSTADIKKFAAKASRKSDLLSLIDLDANFYERFSPNWSSYVDIIPS</sequence>
<dbReference type="Proteomes" id="UP000016922">
    <property type="component" value="Unassembled WGS sequence"/>
</dbReference>
<proteinExistence type="predicted"/>
<dbReference type="AlphaFoldDB" id="S3CZS9"/>